<dbReference type="InterPro" id="IPR036961">
    <property type="entry name" value="Kinesin_motor_dom_sf"/>
</dbReference>
<evidence type="ECO:0000256" key="9">
    <source>
        <dbReference type="PROSITE-ProRule" id="PRU00283"/>
    </source>
</evidence>
<dbReference type="FunFam" id="3.40.850.10:FF:000063">
    <property type="entry name" value="Kinesin-like protein"/>
    <property type="match status" value="1"/>
</dbReference>
<dbReference type="GO" id="GO:0008017">
    <property type="term" value="F:microtubule binding"/>
    <property type="evidence" value="ECO:0007669"/>
    <property type="project" value="InterPro"/>
</dbReference>
<evidence type="ECO:0000256" key="8">
    <source>
        <dbReference type="ARBA" id="ARBA00023212"/>
    </source>
</evidence>
<dbReference type="InterPro" id="IPR000253">
    <property type="entry name" value="FHA_dom"/>
</dbReference>
<feature type="region of interest" description="Disordered" evidence="11">
    <location>
        <begin position="1297"/>
        <end position="1333"/>
    </location>
</feature>
<keyword evidence="15" id="KW-1185">Reference proteome</keyword>
<feature type="coiled-coil region" evidence="10">
    <location>
        <begin position="720"/>
        <end position="757"/>
    </location>
</feature>
<keyword evidence="8" id="KW-0206">Cytoskeleton</keyword>
<evidence type="ECO:0000256" key="4">
    <source>
        <dbReference type="ARBA" id="ARBA00022741"/>
    </source>
</evidence>
<keyword evidence="7 9" id="KW-0505">Motor protein</keyword>
<evidence type="ECO:0000256" key="11">
    <source>
        <dbReference type="SAM" id="MobiDB-lite"/>
    </source>
</evidence>
<dbReference type="PROSITE" id="PS50006">
    <property type="entry name" value="FHA_DOMAIN"/>
    <property type="match status" value="1"/>
</dbReference>
<dbReference type="InterPro" id="IPR019821">
    <property type="entry name" value="Kinesin_motor_CS"/>
</dbReference>
<dbReference type="EMBL" id="JAGTXO010000039">
    <property type="protein sequence ID" value="KAG8459584.1"/>
    <property type="molecule type" value="Genomic_DNA"/>
</dbReference>
<keyword evidence="2" id="KW-0963">Cytoplasm</keyword>
<dbReference type="SMART" id="SM00240">
    <property type="entry name" value="FHA"/>
    <property type="match status" value="1"/>
</dbReference>
<dbReference type="GO" id="GO:0003777">
    <property type="term" value="F:microtubule motor activity"/>
    <property type="evidence" value="ECO:0007669"/>
    <property type="project" value="InterPro"/>
</dbReference>
<organism evidence="14 15">
    <name type="scientific">Diacronema lutheri</name>
    <name type="common">Unicellular marine alga</name>
    <name type="synonym">Monochrysis lutheri</name>
    <dbReference type="NCBI Taxonomy" id="2081491"/>
    <lineage>
        <taxon>Eukaryota</taxon>
        <taxon>Haptista</taxon>
        <taxon>Haptophyta</taxon>
        <taxon>Pavlovophyceae</taxon>
        <taxon>Pavlovales</taxon>
        <taxon>Pavlovaceae</taxon>
        <taxon>Diacronema</taxon>
    </lineage>
</organism>
<reference evidence="14" key="1">
    <citation type="submission" date="2021-05" db="EMBL/GenBank/DDBJ databases">
        <title>The genome of the haptophyte Pavlova lutheri (Diacronema luteri, Pavlovales) - a model for lipid biosynthesis in eukaryotic algae.</title>
        <authorList>
            <person name="Hulatt C.J."/>
            <person name="Posewitz M.C."/>
        </authorList>
    </citation>
    <scope>NUCLEOTIDE SEQUENCE</scope>
    <source>
        <strain evidence="14">NIVA-4/92</strain>
    </source>
</reference>
<keyword evidence="6 10" id="KW-0175">Coiled coil</keyword>
<dbReference type="PROSITE" id="PS00411">
    <property type="entry name" value="KINESIN_MOTOR_1"/>
    <property type="match status" value="1"/>
</dbReference>
<dbReference type="Gene3D" id="6.10.250.2520">
    <property type="match status" value="1"/>
</dbReference>
<comment type="similarity">
    <text evidence="9">Belongs to the TRAFAC class myosin-kinesin ATPase superfamily. Kinesin family.</text>
</comment>
<dbReference type="GO" id="GO:0005874">
    <property type="term" value="C:microtubule"/>
    <property type="evidence" value="ECO:0007669"/>
    <property type="project" value="UniProtKB-KW"/>
</dbReference>
<evidence type="ECO:0000256" key="6">
    <source>
        <dbReference type="ARBA" id="ARBA00023054"/>
    </source>
</evidence>
<feature type="domain" description="FHA" evidence="12">
    <location>
        <begin position="1125"/>
        <end position="1174"/>
    </location>
</feature>
<feature type="region of interest" description="Disordered" evidence="11">
    <location>
        <begin position="1957"/>
        <end position="1976"/>
    </location>
</feature>
<feature type="binding site" evidence="9">
    <location>
        <begin position="77"/>
        <end position="84"/>
    </location>
    <ligand>
        <name>ATP</name>
        <dbReference type="ChEBI" id="CHEBI:30616"/>
    </ligand>
</feature>
<dbReference type="SUPFAM" id="SSF49879">
    <property type="entry name" value="SMAD/FHA domain"/>
    <property type="match status" value="1"/>
</dbReference>
<comment type="caution">
    <text evidence="14">The sequence shown here is derived from an EMBL/GenBank/DDBJ whole genome shotgun (WGS) entry which is preliminary data.</text>
</comment>
<dbReference type="SMART" id="SM00129">
    <property type="entry name" value="KISc"/>
    <property type="match status" value="1"/>
</dbReference>
<keyword evidence="5 9" id="KW-0067">ATP-binding</keyword>
<dbReference type="Proteomes" id="UP000751190">
    <property type="component" value="Unassembled WGS sequence"/>
</dbReference>
<keyword evidence="3" id="KW-0493">Microtubule</keyword>
<feature type="domain" description="Kinesin motor" evidence="13">
    <location>
        <begin position="1"/>
        <end position="322"/>
    </location>
</feature>
<evidence type="ECO:0000256" key="2">
    <source>
        <dbReference type="ARBA" id="ARBA00022490"/>
    </source>
</evidence>
<dbReference type="OrthoDB" id="10514635at2759"/>
<dbReference type="GO" id="GO:0007018">
    <property type="term" value="P:microtubule-based movement"/>
    <property type="evidence" value="ECO:0007669"/>
    <property type="project" value="InterPro"/>
</dbReference>
<gene>
    <name evidence="14" type="ORF">KFE25_000940</name>
</gene>
<accession>A0A8J5X944</accession>
<dbReference type="InterPro" id="IPR027417">
    <property type="entry name" value="P-loop_NTPase"/>
</dbReference>
<evidence type="ECO:0000313" key="15">
    <source>
        <dbReference type="Proteomes" id="UP000751190"/>
    </source>
</evidence>
<keyword evidence="4 9" id="KW-0547">Nucleotide-binding</keyword>
<evidence type="ECO:0000256" key="5">
    <source>
        <dbReference type="ARBA" id="ARBA00022840"/>
    </source>
</evidence>
<feature type="coiled-coil region" evidence="10">
    <location>
        <begin position="919"/>
        <end position="1064"/>
    </location>
</feature>
<evidence type="ECO:0000259" key="12">
    <source>
        <dbReference type="PROSITE" id="PS50006"/>
    </source>
</evidence>
<evidence type="ECO:0000256" key="10">
    <source>
        <dbReference type="SAM" id="Coils"/>
    </source>
</evidence>
<dbReference type="PROSITE" id="PS50067">
    <property type="entry name" value="KINESIN_MOTOR_2"/>
    <property type="match status" value="1"/>
</dbReference>
<feature type="coiled-coil region" evidence="10">
    <location>
        <begin position="337"/>
        <end position="418"/>
    </location>
</feature>
<sequence>MAGNTTKITDPVSGKVKDYTFDYSYWSHDGFAEREDGYLEATAGSTYADQRAVMQDLGIGVLENAWTGFHSCVFAYGQTGSGKSYSIVGYGANKGIIPQICKTMFDRTAEQTSSDRRFEVEASMMEIYNEKMRDLLNPKMTDKLKIRETKQLGVYVESLTTTAVKSYAEIERQMEVGAAHRTIGATQMNATSSRAHTIFTITFKQFARNGDKWGETKSVINLVDLAGSERAESTGATGDRLKEGAAINSSLTALGQVITALAEQSGGKKTFVPFRNSVLTRLLQSALGGNSKTLMVAAISPADINYDETLSTLRYADNAKKIKTVAVKNEDPTARMIRELKEENDKLKALLAGKGDLSALSGGGMQAEQLEAAQAATAAAEEEARAAKQAMLAARAEVDDAQRKMAEFHAKMAMLEAESGWSDELSSLRNELASRDSLINRLKSAGDADAVVRAQDEHAAQVERLTTALAAAQAVAHSAGATFDAQQEALAVNRAALVVLDATATLPAAEQQRAVRDALAAALGRPASTIDARMVDDVLSRTATATAMSAMSDGAAEEMASLRAQIAQTAETSSMAAMSAEAALAQLVGQHAEIAQLQQREVAADEANAAADEAKISAAIERATLRVVEAMSSNAAAPTPTVEPIDEAALRARLVAELEDEHTAKSGTAVMQAALSRSVRTLMSAAAASRESDAAEQLERVRAQLKSSADAAWRACEGLAAAADKQQREAERQRAALEQRAAEIAALKAALADATAAKAAAHDALLQARIARSAMHVASRLESGEMDAGSAVGALRDALIDEISSAGAPVSLDALSTQAMIDANLSLLEAAAHKAKLAASSRAQVAAMRETLRSHVLGANEAARKAKDDADARVAELVATKEQADTRDAELESLRVELLAAKGSAAKGVALAFKGEQLRVEKERLKRKLVAEMEAAQAQVASAVSSEKSHASDARNAEAAVAAAAEAARLAQDELAATQALAQEQAKELKELQYKSAEEREKLLKELELKSAEAARAGDMSKKVDYVRQMKRISDRTKLEQEMKDKAREQLEANEKVMRELGRSFEDKLKETAELESSRKEMLARMGLHGLNEDGVDARTPHLVNLHEDPLMSGQLIHFLKPGRTVVGSEEGTCAIVLNGVSIEREHCAIHVDGGSVHIEPLGKGVTFVNGKRLEARRPLEHSSRVIIGQNAIFRFTDPVEAERQRAAGGGAQSAFKGVIDWDMAQQELGEALQSSVKLKVEEEVERERKAMETRLKEMEERLARERATQEAAALAEKEAILAQLREREKAMEAMREKQFDAEKSAVRNEARAQALEEERDRRAAHAPPSAGPYAGAIGTMGLGVQRMPVGAGGLGVQRPGMEGGPGARAPVDYDAELASIRMQQDAAIKHHESRIGAISISHSANLHDVDSARAAMEAGLAQYKLDMQRIEDEQRTAHPAVVEANAIADAMGRKVEVRTQIQIEAPEVMGLSPVQELLQVRRASLQYTYTVYGDSAAKKRVTIWPPDEFWRRVERFRDAHAFYLKHNRQPFESRDEDPFYTPPEPEVIGKAILFLKPLAHRVRLQTWAPILDSAGKTVGELQLALQPTELDFVTGVRPVLDPKGALGSTCAAIVRVQQARNLPANLCTNVFVRYSADGVEERTTPTATGKSATPRFDHRDNLAFGEVGTALINFLQKDALTFEVVAEPDDVEEGLVTEAPKSAASAAGANPYDGGELPPEVFDFNIAVDLLEGSAESGDAFERARFDGGSNALGLQSGIFTATHSRPRRILLQCMQGSKQSYPIKHVVSAWIGRVQNMHGDEVDPEQVPLQVLSLTTTPDGRTSNIVANWFRGPSVCDQVTAEREVLFPTITLEVELRNLDLATPIALTKMFALRIEEHKPATRTKSYFFSKSSKPAGSAAGLSAGGPIDAASQFSDDAAKSRLGTTSGIQQVHMGSLERSDDAVAKQRAEMKRLLEKESAVSEGEGRRKLLGDASSRIESLHKALQGEEKRQDSELQRSLIALRQMMPS</sequence>
<dbReference type="InterPro" id="IPR008984">
    <property type="entry name" value="SMAD_FHA_dom_sf"/>
</dbReference>
<dbReference type="Gene3D" id="3.40.850.10">
    <property type="entry name" value="Kinesin motor domain"/>
    <property type="match status" value="1"/>
</dbReference>
<evidence type="ECO:0000256" key="7">
    <source>
        <dbReference type="ARBA" id="ARBA00023175"/>
    </source>
</evidence>
<dbReference type="Pfam" id="PF00498">
    <property type="entry name" value="FHA"/>
    <property type="match status" value="1"/>
</dbReference>
<dbReference type="SUPFAM" id="SSF52540">
    <property type="entry name" value="P-loop containing nucleoside triphosphate hydrolases"/>
    <property type="match status" value="1"/>
</dbReference>
<dbReference type="Gene3D" id="2.60.200.20">
    <property type="match status" value="1"/>
</dbReference>
<feature type="compositionally biased region" description="Basic and acidic residues" evidence="11">
    <location>
        <begin position="1297"/>
        <end position="1324"/>
    </location>
</feature>
<dbReference type="GO" id="GO:0005524">
    <property type="term" value="F:ATP binding"/>
    <property type="evidence" value="ECO:0007669"/>
    <property type="project" value="UniProtKB-UniRule"/>
</dbReference>
<dbReference type="PRINTS" id="PR00380">
    <property type="entry name" value="KINESINHEAVY"/>
</dbReference>
<dbReference type="Pfam" id="PF00225">
    <property type="entry name" value="Kinesin"/>
    <property type="match status" value="1"/>
</dbReference>
<evidence type="ECO:0000313" key="14">
    <source>
        <dbReference type="EMBL" id="KAG8459584.1"/>
    </source>
</evidence>
<comment type="subcellular location">
    <subcellularLocation>
        <location evidence="1">Cytoplasm</location>
        <location evidence="1">Cytoskeleton</location>
    </subcellularLocation>
</comment>
<dbReference type="PANTHER" id="PTHR47117">
    <property type="entry name" value="STAR-RELATED LIPID TRANSFER PROTEIN 9"/>
    <property type="match status" value="1"/>
</dbReference>
<dbReference type="Pfam" id="PF16183">
    <property type="entry name" value="Kinesin_assoc"/>
    <property type="match status" value="1"/>
</dbReference>
<evidence type="ECO:0000256" key="3">
    <source>
        <dbReference type="ARBA" id="ARBA00022701"/>
    </source>
</evidence>
<evidence type="ECO:0000259" key="13">
    <source>
        <dbReference type="PROSITE" id="PS50067"/>
    </source>
</evidence>
<evidence type="ECO:0008006" key="16">
    <source>
        <dbReference type="Google" id="ProtNLM"/>
    </source>
</evidence>
<proteinExistence type="inferred from homology"/>
<dbReference type="InterPro" id="IPR001752">
    <property type="entry name" value="Kinesin_motor_dom"/>
</dbReference>
<name>A0A8J5X944_DIALT</name>
<dbReference type="InterPro" id="IPR032405">
    <property type="entry name" value="Kinesin_assoc"/>
</dbReference>
<feature type="compositionally biased region" description="Basic and acidic residues" evidence="11">
    <location>
        <begin position="1957"/>
        <end position="1973"/>
    </location>
</feature>
<evidence type="ECO:0000256" key="1">
    <source>
        <dbReference type="ARBA" id="ARBA00004245"/>
    </source>
</evidence>
<protein>
    <recommendedName>
        <fullName evidence="16">Kinesin-like protein</fullName>
    </recommendedName>
</protein>